<sequence>MAGFFTSKDRAVKTKVYIDGYNLYYGCLKNTPYKWLDLHRLIELLISRSDHPDANINTKHAIKFTTADISPKAASDQNSPNDQRSYHQALYLYRPTIEIIKGAYSIEKSTYPIVEQDESGKDKSPSESQRMMVWKIEEKQSDVNVALEAVYDVLTDSTLEQVIFVTNDTDIIPALKKIRLINDERPNSTVQIGLITPSRVGKHQRTTNPNLSKLATWTIEYITNEELETSQLPSRVSGKKSSAIKPTSWFKHAQEVQEILDILTHLDVLGSIPRAWRWLSEPKPEVEGLPILVSTPDRMLNTLAGIEAVKLHAITFAQYKINQQKK</sequence>
<evidence type="ECO:0000313" key="2">
    <source>
        <dbReference type="Proteomes" id="UP000586067"/>
    </source>
</evidence>
<protein>
    <submittedName>
        <fullName evidence="1">NYN domain-containing protein</fullName>
    </submittedName>
</protein>
<keyword evidence="2" id="KW-1185">Reference proteome</keyword>
<dbReference type="AlphaFoldDB" id="A0A847R0Y3"/>
<comment type="caution">
    <text evidence="1">The sequence shown here is derived from an EMBL/GenBank/DDBJ whole genome shotgun (WGS) entry which is preliminary data.</text>
</comment>
<proteinExistence type="predicted"/>
<dbReference type="CDD" id="cd18722">
    <property type="entry name" value="PIN_NicB-like"/>
    <property type="match status" value="1"/>
</dbReference>
<name>A0A847R0Y3_9GAMM</name>
<dbReference type="Proteomes" id="UP000586067">
    <property type="component" value="Unassembled WGS sequence"/>
</dbReference>
<dbReference type="EMBL" id="JABAEK010000004">
    <property type="protein sequence ID" value="NLQ17232.1"/>
    <property type="molecule type" value="Genomic_DNA"/>
</dbReference>
<reference evidence="1 2" key="1">
    <citation type="submission" date="2020-04" db="EMBL/GenBank/DDBJ databases">
        <title>Marinomonas sp. M1K-6 isolated from the deep seawater of the Mariana Trench.</title>
        <authorList>
            <person name="Li Y."/>
        </authorList>
    </citation>
    <scope>NUCLEOTIDE SEQUENCE [LARGE SCALE GENOMIC DNA]</scope>
    <source>
        <strain evidence="1 2">M1K-6</strain>
    </source>
</reference>
<dbReference type="Gene3D" id="3.40.50.1010">
    <property type="entry name" value="5'-nuclease"/>
    <property type="match status" value="1"/>
</dbReference>
<accession>A0A847R0Y3</accession>
<organism evidence="1 2">
    <name type="scientific">Marinomonas profundi</name>
    <dbReference type="NCBI Taxonomy" id="2726122"/>
    <lineage>
        <taxon>Bacteria</taxon>
        <taxon>Pseudomonadati</taxon>
        <taxon>Pseudomonadota</taxon>
        <taxon>Gammaproteobacteria</taxon>
        <taxon>Oceanospirillales</taxon>
        <taxon>Oceanospirillaceae</taxon>
        <taxon>Marinomonas</taxon>
    </lineage>
</organism>
<evidence type="ECO:0000313" key="1">
    <source>
        <dbReference type="EMBL" id="NLQ17232.1"/>
    </source>
</evidence>
<gene>
    <name evidence="1" type="ORF">HGG82_06275</name>
</gene>